<keyword evidence="7" id="KW-0347">Helicase</keyword>
<name>A0AA38XEF8_9EURO</name>
<keyword evidence="10" id="KW-0539">Nucleus</keyword>
<evidence type="ECO:0000256" key="1">
    <source>
        <dbReference type="ARBA" id="ARBA00004123"/>
    </source>
</evidence>
<dbReference type="AlphaFoldDB" id="A0AA38XEF8"/>
<dbReference type="PROSITE" id="PS51192">
    <property type="entry name" value="HELICASE_ATP_BIND_1"/>
    <property type="match status" value="1"/>
</dbReference>
<dbReference type="Pfam" id="PF08797">
    <property type="entry name" value="HIRAN"/>
    <property type="match status" value="1"/>
</dbReference>
<evidence type="ECO:0000256" key="5">
    <source>
        <dbReference type="ARBA" id="ARBA00022771"/>
    </source>
</evidence>
<dbReference type="Pfam" id="PF13923">
    <property type="entry name" value="zf-C3HC4_2"/>
    <property type="match status" value="1"/>
</dbReference>
<dbReference type="PANTHER" id="PTHR45626:SF11">
    <property type="entry name" value="FAMILY HELICASE, PUTATIVE (AFU_ORTHOLOGUE AFUA_5G06590)-RELATED"/>
    <property type="match status" value="1"/>
</dbReference>
<evidence type="ECO:0000256" key="9">
    <source>
        <dbReference type="ARBA" id="ARBA00022840"/>
    </source>
</evidence>
<comment type="similarity">
    <text evidence="2">Belongs to the SNF2/RAD54 helicase family.</text>
</comment>
<keyword evidence="17" id="KW-1185">Reference proteome</keyword>
<feature type="domain" description="Helicase ATP-binding" evidence="14">
    <location>
        <begin position="402"/>
        <end position="578"/>
    </location>
</feature>
<sequence length="976" mass="108804">MTKRKLPWDSQRPTTKRRPPPSTAETVDLTGDDDFPSSSTSGPQKSSSFSSSQGLAPLPTPPSSSQSGYPTSSQRAPQIYKDYTPSLSRLTQGPQNESERDSWLATQDQEADIAREIDLTEDFDDDVYENFMLYGILNTKIVGCRFYDGQATVGEYVRVRREPGNPYDSNAIRIDNVLRDQIGHIGRQVAAKLASLMDSGSLLVEGALTGPKTFYDCPIGLKLFGTNDPVAGAALAKQMQEQKLPITEWVRSKREAEKRRQELEKQQKAREKAAAAMKKKGMQVFDNEGPNRYSNLGPPPAASSQPQQNMEQLLSGTSTFNPRDVQDAMKKLGSGEDVLEKMPMADQPPELATILLPYQRQGLQWMLDHESPKLPEKSDDLVQMWKKSGKGYFNVATNFAISQAPDLASGGLLADDMGLGKTIQMISLIMADPHKNRTPTLVIAPLSVMSNWSTQAAFHVKKKFAPRVLTYHGAENKNLSPHELKEYDIVITTYQTMTQELFPYGKSTPQPLPASRGLFSITWRRIILDEGHQIRNPKAKMSQAACALQAASRWVLTGTPIVNTLKDLYSHVKFIRMTGGLTEFEIFNSTLIRPLKNGDPQARLLLQALMATLCLRRMKDMKFIELKLPNITFHKYPVKLLPHEQERYDAFRSEAKGLVEAAKAKKGDNTMTHLLEVLLRLRQTCNHWKMCGDERVKKLLELVESNKIVDVTNAANRKALQDLLQVQIDSQEDCPVCLDSLKSPVITACAHTFCRECIERVIQTQQKCPMCRAALANIEQLVEPAANFGEGDEVDPDIDPETTSSKIEALVKVLKASGADSDVKTVVFSQWTSFLDLVQTQLLRNGVNFTRLDGKMTSARRDAAIESLNTDASCKVMLASLSVCSVGLNLVAANQVILADSWWAPAIEDQAVDRVHRLGQTRDCKVVRLVVGDSIEDEVLEIQSKKRKLASEAFGEKVKREEKRAGTLRDIERLLR</sequence>
<feature type="compositionally biased region" description="Basic and acidic residues" evidence="12">
    <location>
        <begin position="257"/>
        <end position="273"/>
    </location>
</feature>
<keyword evidence="8" id="KW-0862">Zinc</keyword>
<dbReference type="GO" id="GO:0008094">
    <property type="term" value="F:ATP-dependent activity, acting on DNA"/>
    <property type="evidence" value="ECO:0007669"/>
    <property type="project" value="TreeGrafter"/>
</dbReference>
<dbReference type="Gene3D" id="3.30.70.2330">
    <property type="match status" value="1"/>
</dbReference>
<dbReference type="InterPro" id="IPR027417">
    <property type="entry name" value="P-loop_NTPase"/>
</dbReference>
<evidence type="ECO:0000256" key="10">
    <source>
        <dbReference type="ARBA" id="ARBA00023242"/>
    </source>
</evidence>
<dbReference type="PROSITE" id="PS00518">
    <property type="entry name" value="ZF_RING_1"/>
    <property type="match status" value="1"/>
</dbReference>
<dbReference type="Proteomes" id="UP001172673">
    <property type="component" value="Unassembled WGS sequence"/>
</dbReference>
<keyword evidence="4" id="KW-0547">Nucleotide-binding</keyword>
<evidence type="ECO:0000256" key="12">
    <source>
        <dbReference type="SAM" id="MobiDB-lite"/>
    </source>
</evidence>
<evidence type="ECO:0000256" key="8">
    <source>
        <dbReference type="ARBA" id="ARBA00022833"/>
    </source>
</evidence>
<dbReference type="SMART" id="SM00910">
    <property type="entry name" value="HIRAN"/>
    <property type="match status" value="1"/>
</dbReference>
<evidence type="ECO:0000256" key="6">
    <source>
        <dbReference type="ARBA" id="ARBA00022801"/>
    </source>
</evidence>
<evidence type="ECO:0000256" key="2">
    <source>
        <dbReference type="ARBA" id="ARBA00007025"/>
    </source>
</evidence>
<dbReference type="InterPro" id="IPR000330">
    <property type="entry name" value="SNF2_N"/>
</dbReference>
<dbReference type="Gene3D" id="3.30.40.10">
    <property type="entry name" value="Zinc/RING finger domain, C3HC4 (zinc finger)"/>
    <property type="match status" value="1"/>
</dbReference>
<dbReference type="SMART" id="SM00490">
    <property type="entry name" value="HELICc"/>
    <property type="match status" value="1"/>
</dbReference>
<feature type="compositionally biased region" description="Polar residues" evidence="12">
    <location>
        <begin position="85"/>
        <end position="96"/>
    </location>
</feature>
<dbReference type="GO" id="GO:0008270">
    <property type="term" value="F:zinc ion binding"/>
    <property type="evidence" value="ECO:0007669"/>
    <property type="project" value="UniProtKB-KW"/>
</dbReference>
<dbReference type="InterPro" id="IPR013083">
    <property type="entry name" value="Znf_RING/FYVE/PHD"/>
</dbReference>
<dbReference type="EMBL" id="JAPDRK010000006">
    <property type="protein sequence ID" value="KAJ9611542.1"/>
    <property type="molecule type" value="Genomic_DNA"/>
</dbReference>
<dbReference type="InterPro" id="IPR050628">
    <property type="entry name" value="SNF2_RAD54_helicase_TF"/>
</dbReference>
<dbReference type="SMART" id="SM00184">
    <property type="entry name" value="RING"/>
    <property type="match status" value="1"/>
</dbReference>
<dbReference type="GO" id="GO:0003676">
    <property type="term" value="F:nucleic acid binding"/>
    <property type="evidence" value="ECO:0007669"/>
    <property type="project" value="InterPro"/>
</dbReference>
<evidence type="ECO:0000313" key="16">
    <source>
        <dbReference type="EMBL" id="KAJ9611542.1"/>
    </source>
</evidence>
<dbReference type="Pfam" id="PF00176">
    <property type="entry name" value="SNF2-rel_dom"/>
    <property type="match status" value="1"/>
</dbReference>
<feature type="region of interest" description="Disordered" evidence="12">
    <location>
        <begin position="1"/>
        <end position="106"/>
    </location>
</feature>
<gene>
    <name evidence="16" type="ORF">H2200_004726</name>
</gene>
<organism evidence="16 17">
    <name type="scientific">Cladophialophora chaetospira</name>
    <dbReference type="NCBI Taxonomy" id="386627"/>
    <lineage>
        <taxon>Eukaryota</taxon>
        <taxon>Fungi</taxon>
        <taxon>Dikarya</taxon>
        <taxon>Ascomycota</taxon>
        <taxon>Pezizomycotina</taxon>
        <taxon>Eurotiomycetes</taxon>
        <taxon>Chaetothyriomycetidae</taxon>
        <taxon>Chaetothyriales</taxon>
        <taxon>Herpotrichiellaceae</taxon>
        <taxon>Cladophialophora</taxon>
    </lineage>
</organism>
<dbReference type="InterPro" id="IPR014905">
    <property type="entry name" value="HIRAN"/>
</dbReference>
<keyword evidence="6" id="KW-0378">Hydrolase</keyword>
<feature type="region of interest" description="Disordered" evidence="12">
    <location>
        <begin position="257"/>
        <end position="310"/>
    </location>
</feature>
<dbReference type="Pfam" id="PF00271">
    <property type="entry name" value="Helicase_C"/>
    <property type="match status" value="1"/>
</dbReference>
<evidence type="ECO:0000259" key="14">
    <source>
        <dbReference type="PROSITE" id="PS51192"/>
    </source>
</evidence>
<feature type="compositionally biased region" description="Low complexity" evidence="12">
    <location>
        <begin position="36"/>
        <end position="54"/>
    </location>
</feature>
<dbReference type="SUPFAM" id="SSF57850">
    <property type="entry name" value="RING/U-box"/>
    <property type="match status" value="1"/>
</dbReference>
<keyword evidence="5 11" id="KW-0863">Zinc-finger</keyword>
<dbReference type="InterPro" id="IPR001841">
    <property type="entry name" value="Znf_RING"/>
</dbReference>
<evidence type="ECO:0000256" key="3">
    <source>
        <dbReference type="ARBA" id="ARBA00022723"/>
    </source>
</evidence>
<dbReference type="SMART" id="SM00487">
    <property type="entry name" value="DEXDc"/>
    <property type="match status" value="1"/>
</dbReference>
<dbReference type="PANTHER" id="PTHR45626">
    <property type="entry name" value="TRANSCRIPTION TERMINATION FACTOR 2-RELATED"/>
    <property type="match status" value="1"/>
</dbReference>
<evidence type="ECO:0008006" key="18">
    <source>
        <dbReference type="Google" id="ProtNLM"/>
    </source>
</evidence>
<accession>A0AA38XEF8</accession>
<evidence type="ECO:0000313" key="17">
    <source>
        <dbReference type="Proteomes" id="UP001172673"/>
    </source>
</evidence>
<dbReference type="InterPro" id="IPR017907">
    <property type="entry name" value="Znf_RING_CS"/>
</dbReference>
<proteinExistence type="inferred from homology"/>
<evidence type="ECO:0000256" key="7">
    <source>
        <dbReference type="ARBA" id="ARBA00022806"/>
    </source>
</evidence>
<dbReference type="Gene3D" id="3.40.50.300">
    <property type="entry name" value="P-loop containing nucleotide triphosphate hydrolases"/>
    <property type="match status" value="1"/>
</dbReference>
<dbReference type="Gene3D" id="3.40.50.10810">
    <property type="entry name" value="Tandem AAA-ATPase domain"/>
    <property type="match status" value="1"/>
</dbReference>
<comment type="subcellular location">
    <subcellularLocation>
        <location evidence="1">Nucleus</location>
    </subcellularLocation>
</comment>
<feature type="compositionally biased region" description="Low complexity" evidence="12">
    <location>
        <begin position="63"/>
        <end position="74"/>
    </location>
</feature>
<dbReference type="InterPro" id="IPR001650">
    <property type="entry name" value="Helicase_C-like"/>
</dbReference>
<keyword evidence="9" id="KW-0067">ATP-binding</keyword>
<keyword evidence="3" id="KW-0479">Metal-binding</keyword>
<dbReference type="GO" id="GO:0006281">
    <property type="term" value="P:DNA repair"/>
    <property type="evidence" value="ECO:0007669"/>
    <property type="project" value="TreeGrafter"/>
</dbReference>
<dbReference type="CDD" id="cd18793">
    <property type="entry name" value="SF2_C_SNF"/>
    <property type="match status" value="1"/>
</dbReference>
<evidence type="ECO:0000256" key="4">
    <source>
        <dbReference type="ARBA" id="ARBA00022741"/>
    </source>
</evidence>
<dbReference type="GO" id="GO:0016818">
    <property type="term" value="F:hydrolase activity, acting on acid anhydrides, in phosphorus-containing anhydrides"/>
    <property type="evidence" value="ECO:0007669"/>
    <property type="project" value="InterPro"/>
</dbReference>
<dbReference type="PROSITE" id="PS51194">
    <property type="entry name" value="HELICASE_CTER"/>
    <property type="match status" value="1"/>
</dbReference>
<dbReference type="InterPro" id="IPR038718">
    <property type="entry name" value="SNF2-like_sf"/>
</dbReference>
<feature type="domain" description="Helicase C-terminal" evidence="15">
    <location>
        <begin position="806"/>
        <end position="972"/>
    </location>
</feature>
<dbReference type="InterPro" id="IPR049730">
    <property type="entry name" value="SNF2/RAD54-like_C"/>
</dbReference>
<evidence type="ECO:0000256" key="11">
    <source>
        <dbReference type="PROSITE-ProRule" id="PRU00175"/>
    </source>
</evidence>
<reference evidence="16" key="1">
    <citation type="submission" date="2022-10" db="EMBL/GenBank/DDBJ databases">
        <title>Culturing micro-colonial fungi from biological soil crusts in the Mojave desert and describing Neophaeococcomyces mojavensis, and introducing the new genera and species Taxawa tesnikishii.</title>
        <authorList>
            <person name="Kurbessoian T."/>
            <person name="Stajich J.E."/>
        </authorList>
    </citation>
    <scope>NUCLEOTIDE SEQUENCE</scope>
    <source>
        <strain evidence="16">TK_41</strain>
    </source>
</reference>
<dbReference type="GO" id="GO:0005524">
    <property type="term" value="F:ATP binding"/>
    <property type="evidence" value="ECO:0007669"/>
    <property type="project" value="UniProtKB-KW"/>
</dbReference>
<dbReference type="SUPFAM" id="SSF52540">
    <property type="entry name" value="P-loop containing nucleoside triphosphate hydrolases"/>
    <property type="match status" value="2"/>
</dbReference>
<protein>
    <recommendedName>
        <fullName evidence="18">SNF2 family helicase</fullName>
    </recommendedName>
</protein>
<dbReference type="PROSITE" id="PS50089">
    <property type="entry name" value="ZF_RING_2"/>
    <property type="match status" value="1"/>
</dbReference>
<comment type="caution">
    <text evidence="16">The sequence shown here is derived from an EMBL/GenBank/DDBJ whole genome shotgun (WGS) entry which is preliminary data.</text>
</comment>
<evidence type="ECO:0000259" key="13">
    <source>
        <dbReference type="PROSITE" id="PS50089"/>
    </source>
</evidence>
<evidence type="ECO:0000259" key="15">
    <source>
        <dbReference type="PROSITE" id="PS51194"/>
    </source>
</evidence>
<feature type="domain" description="RING-type" evidence="13">
    <location>
        <begin position="734"/>
        <end position="772"/>
    </location>
</feature>
<dbReference type="CDD" id="cd16509">
    <property type="entry name" value="RING-HC_HLTF"/>
    <property type="match status" value="1"/>
</dbReference>
<dbReference type="InterPro" id="IPR014001">
    <property type="entry name" value="Helicase_ATP-bd"/>
</dbReference>
<dbReference type="GO" id="GO:0005634">
    <property type="term" value="C:nucleus"/>
    <property type="evidence" value="ECO:0007669"/>
    <property type="project" value="UniProtKB-SubCell"/>
</dbReference>
<dbReference type="GO" id="GO:0004386">
    <property type="term" value="F:helicase activity"/>
    <property type="evidence" value="ECO:0007669"/>
    <property type="project" value="UniProtKB-KW"/>
</dbReference>